<name>A0A1H7ISZ6_9SPHI</name>
<feature type="coiled-coil region" evidence="5">
    <location>
        <begin position="174"/>
        <end position="208"/>
    </location>
</feature>
<dbReference type="PANTHER" id="PTHR30386">
    <property type="entry name" value="MEMBRANE FUSION SUBUNIT OF EMRAB-TOLC MULTIDRUG EFFLUX PUMP"/>
    <property type="match status" value="1"/>
</dbReference>
<gene>
    <name evidence="7" type="ORF">SAMN05421740_102353</name>
</gene>
<keyword evidence="4 6" id="KW-0472">Membrane</keyword>
<evidence type="ECO:0000313" key="7">
    <source>
        <dbReference type="EMBL" id="SEK65528.1"/>
    </source>
</evidence>
<dbReference type="EMBL" id="FNZR01000002">
    <property type="protein sequence ID" value="SEK65528.1"/>
    <property type="molecule type" value="Genomic_DNA"/>
</dbReference>
<comment type="subcellular location">
    <subcellularLocation>
        <location evidence="1">Membrane</location>
        <topology evidence="1">Single-pass membrane protein</topology>
    </subcellularLocation>
</comment>
<dbReference type="GO" id="GO:0016020">
    <property type="term" value="C:membrane"/>
    <property type="evidence" value="ECO:0007669"/>
    <property type="project" value="UniProtKB-SubCell"/>
</dbReference>
<dbReference type="InterPro" id="IPR050739">
    <property type="entry name" value="MFP"/>
</dbReference>
<dbReference type="AlphaFoldDB" id="A0A1H7ISZ6"/>
<dbReference type="OrthoDB" id="7057889at2"/>
<keyword evidence="5" id="KW-0175">Coiled coil</keyword>
<evidence type="ECO:0000313" key="8">
    <source>
        <dbReference type="Proteomes" id="UP000198916"/>
    </source>
</evidence>
<protein>
    <submittedName>
        <fullName evidence="7">HlyD family secretion protein</fullName>
    </submittedName>
</protein>
<dbReference type="PRINTS" id="PR01490">
    <property type="entry name" value="RTXTOXIND"/>
</dbReference>
<feature type="transmembrane region" description="Helical" evidence="6">
    <location>
        <begin position="28"/>
        <end position="48"/>
    </location>
</feature>
<keyword evidence="2 6" id="KW-0812">Transmembrane</keyword>
<keyword evidence="8" id="KW-1185">Reference proteome</keyword>
<dbReference type="STRING" id="332977.SAMN05421740_102353"/>
<evidence type="ECO:0000256" key="3">
    <source>
        <dbReference type="ARBA" id="ARBA00022989"/>
    </source>
</evidence>
<keyword evidence="3 6" id="KW-1133">Transmembrane helix</keyword>
<sequence>MKNQSYQKHSEAIQEIIGKPPSTLLKSGTTIVLLGLLLILGLSAIIRYPDIIRTEIRINSSNSPKPVVNRISGNIVRILFPENEKVDAGQPLAWLESTADHNQVLELSKQLYELRIATNSGEPLSSVGFIPPTEGSLGELQEEFQVFYQSYLSYKAATEGGIYLRQRTYINRDLENIKTQQLHLEKRLQLYSEELKLAEEDFERYKVLAEKKVISPSEYQQKQSILISKQYPLQETRSAILSNESSYTSKIRELSDLENTIQEEKSKFIQALNSLISATEQWKSQYLLTARQQGRVSYAGIIQENQHIDQGQTVFYINPGNTDYFGEAVIPQYNMGKVRENQKVHIKLLSFPFEEYGIIKGTVGQVSSVPHQDSLFISKIILDPVPTKRPVQLRTGLKGTAEIITEDASLLMRLIRNLKLIANQN</sequence>
<accession>A0A1H7ISZ6</accession>
<organism evidence="7 8">
    <name type="scientific">Parapedobacter koreensis</name>
    <dbReference type="NCBI Taxonomy" id="332977"/>
    <lineage>
        <taxon>Bacteria</taxon>
        <taxon>Pseudomonadati</taxon>
        <taxon>Bacteroidota</taxon>
        <taxon>Sphingobacteriia</taxon>
        <taxon>Sphingobacteriales</taxon>
        <taxon>Sphingobacteriaceae</taxon>
        <taxon>Parapedobacter</taxon>
    </lineage>
</organism>
<evidence type="ECO:0000256" key="2">
    <source>
        <dbReference type="ARBA" id="ARBA00022692"/>
    </source>
</evidence>
<evidence type="ECO:0000256" key="4">
    <source>
        <dbReference type="ARBA" id="ARBA00023136"/>
    </source>
</evidence>
<dbReference type="Proteomes" id="UP000198916">
    <property type="component" value="Unassembled WGS sequence"/>
</dbReference>
<evidence type="ECO:0000256" key="6">
    <source>
        <dbReference type="SAM" id="Phobius"/>
    </source>
</evidence>
<proteinExistence type="predicted"/>
<evidence type="ECO:0000256" key="5">
    <source>
        <dbReference type="SAM" id="Coils"/>
    </source>
</evidence>
<dbReference type="RefSeq" id="WP_090603498.1">
    <property type="nucleotide sequence ID" value="NZ_FNZR01000002.1"/>
</dbReference>
<dbReference type="PANTHER" id="PTHR30386:SF26">
    <property type="entry name" value="TRANSPORT PROTEIN COMB"/>
    <property type="match status" value="1"/>
</dbReference>
<evidence type="ECO:0000256" key="1">
    <source>
        <dbReference type="ARBA" id="ARBA00004167"/>
    </source>
</evidence>
<reference evidence="8" key="1">
    <citation type="submission" date="2016-10" db="EMBL/GenBank/DDBJ databases">
        <authorList>
            <person name="Varghese N."/>
            <person name="Submissions S."/>
        </authorList>
    </citation>
    <scope>NUCLEOTIDE SEQUENCE [LARGE SCALE GENOMIC DNA]</scope>
    <source>
        <strain evidence="8">Jip14</strain>
    </source>
</reference>
<dbReference type="Gene3D" id="2.40.30.170">
    <property type="match status" value="1"/>
</dbReference>